<organism evidence="2 3">
    <name type="scientific">Thiothrix litoralis</name>
    <dbReference type="NCBI Taxonomy" id="2891210"/>
    <lineage>
        <taxon>Bacteria</taxon>
        <taxon>Pseudomonadati</taxon>
        <taxon>Pseudomonadota</taxon>
        <taxon>Gammaproteobacteria</taxon>
        <taxon>Thiotrichales</taxon>
        <taxon>Thiotrichaceae</taxon>
        <taxon>Thiothrix</taxon>
    </lineage>
</organism>
<name>A0ABX7WQG4_9GAMM</name>
<accession>A0ABX7WQG4</accession>
<proteinExistence type="predicted"/>
<feature type="signal peptide" evidence="1">
    <location>
        <begin position="1"/>
        <end position="18"/>
    </location>
</feature>
<dbReference type="Proteomes" id="UP000672039">
    <property type="component" value="Chromosome"/>
</dbReference>
<sequence>MKKMRGFADPITLGFVLAALITAAGATTANRIAAQEKLAKAPVPTVSVALVDK</sequence>
<dbReference type="EMBL" id="CP072801">
    <property type="protein sequence ID" value="QTR45212.1"/>
    <property type="molecule type" value="Genomic_DNA"/>
</dbReference>
<keyword evidence="1" id="KW-0732">Signal</keyword>
<gene>
    <name evidence="2" type="ORF">J9253_14530</name>
</gene>
<dbReference type="RefSeq" id="WP_210221636.1">
    <property type="nucleotide sequence ID" value="NZ_CP072801.1"/>
</dbReference>
<evidence type="ECO:0000313" key="3">
    <source>
        <dbReference type="Proteomes" id="UP000672039"/>
    </source>
</evidence>
<evidence type="ECO:0000256" key="1">
    <source>
        <dbReference type="SAM" id="SignalP"/>
    </source>
</evidence>
<keyword evidence="3" id="KW-1185">Reference proteome</keyword>
<feature type="chain" id="PRO_5047467209" evidence="1">
    <location>
        <begin position="19"/>
        <end position="53"/>
    </location>
</feature>
<evidence type="ECO:0000313" key="2">
    <source>
        <dbReference type="EMBL" id="QTR45212.1"/>
    </source>
</evidence>
<reference evidence="2 3" key="1">
    <citation type="submission" date="2021-04" db="EMBL/GenBank/DDBJ databases">
        <title>Genomics, taxonomy and metabolism of representatives of sulfur bacteria of the genus Thiothrix: Thiothrix fructosivorans QT, Thiothrix unzii A1T and three new species, Thiothrix subterranea sp. nov., Thiothrix litoralis sp. nov. and 'Candidatus Thiothrix anitrata' sp. nov.</title>
        <authorList>
            <person name="Ravin N.V."/>
            <person name="Smolyakov D."/>
            <person name="Rudenko T.S."/>
            <person name="Mardanov A.V."/>
            <person name="Beletsky A.V."/>
            <person name="Markov N.D."/>
            <person name="Fomenkov A.I."/>
            <person name="Roberts R.J."/>
            <person name="Karnachuk O.V."/>
            <person name="Novikov A."/>
            <person name="Grabovich M.Y."/>
        </authorList>
    </citation>
    <scope>NUCLEOTIDE SEQUENCE [LARGE SCALE GENOMIC DNA]</scope>
    <source>
        <strain evidence="2 3">AS</strain>
    </source>
</reference>
<protein>
    <submittedName>
        <fullName evidence="2">Uncharacterized protein</fullName>
    </submittedName>
</protein>